<gene>
    <name evidence="2" type="ORF">H7I41_03535</name>
</gene>
<evidence type="ECO:0000313" key="3">
    <source>
        <dbReference type="Proteomes" id="UP001140293"/>
    </source>
</evidence>
<sequence>MMVSVIWRDVLLDLLNTTPVVDGRRTELLDEGWLAAHGADRGSVDEARRVRDDLQRVVRGEAAADVLAGCLDGVRRVPHITDEGFAWSTDAPWAGHVVLAWGELQRELPGRLRPCANDECRLFLLDRSRAGTARWCSMKGCGNRMKARRHYDRVSRG</sequence>
<evidence type="ECO:0000313" key="2">
    <source>
        <dbReference type="EMBL" id="MCV7168994.1"/>
    </source>
</evidence>
<organism evidence="2 3">
    <name type="scientific">[Mycobacterium] manitobense</name>
    <dbReference type="NCBI Taxonomy" id="190147"/>
    <lineage>
        <taxon>Bacteria</taxon>
        <taxon>Bacillati</taxon>
        <taxon>Actinomycetota</taxon>
        <taxon>Actinomycetes</taxon>
        <taxon>Mycobacteriales</taxon>
        <taxon>Mycobacteriaceae</taxon>
        <taxon>Mycolicibacterium</taxon>
    </lineage>
</organism>
<name>A0A9X2YKV7_9MYCO</name>
<accession>A0A9X2YKV7</accession>
<dbReference type="InterPro" id="IPR021005">
    <property type="entry name" value="Znf_CGNR"/>
</dbReference>
<reference evidence="2" key="2">
    <citation type="journal article" date="2022" name="BMC Genomics">
        <title>Comparative genome analysis of mycobacteria focusing on tRNA and non-coding RNA.</title>
        <authorList>
            <person name="Behra P.R.K."/>
            <person name="Pettersson B.M.F."/>
            <person name="Ramesh M."/>
            <person name="Das S."/>
            <person name="Dasgupta S."/>
            <person name="Kirsebom L.A."/>
        </authorList>
    </citation>
    <scope>NUCLEOTIDE SEQUENCE</scope>
    <source>
        <strain evidence="2">DSM 44615</strain>
    </source>
</reference>
<dbReference type="Gene3D" id="1.10.3300.10">
    <property type="entry name" value="Jann2411-like domain"/>
    <property type="match status" value="1"/>
</dbReference>
<dbReference type="PANTHER" id="PTHR35525:SF3">
    <property type="entry name" value="BLL6575 PROTEIN"/>
    <property type="match status" value="1"/>
</dbReference>
<keyword evidence="3" id="KW-1185">Reference proteome</keyword>
<feature type="domain" description="Zinc finger CGNR" evidence="1">
    <location>
        <begin position="111"/>
        <end position="153"/>
    </location>
</feature>
<dbReference type="InterPro" id="IPR010852">
    <property type="entry name" value="ABATE"/>
</dbReference>
<evidence type="ECO:0000259" key="1">
    <source>
        <dbReference type="Pfam" id="PF11706"/>
    </source>
</evidence>
<comment type="caution">
    <text evidence="2">The sequence shown here is derived from an EMBL/GenBank/DDBJ whole genome shotgun (WGS) entry which is preliminary data.</text>
</comment>
<dbReference type="Proteomes" id="UP001140293">
    <property type="component" value="Unassembled WGS sequence"/>
</dbReference>
<dbReference type="EMBL" id="JACKSJ010000024">
    <property type="protein sequence ID" value="MCV7168994.1"/>
    <property type="molecule type" value="Genomic_DNA"/>
</dbReference>
<reference evidence="2" key="1">
    <citation type="submission" date="2020-07" db="EMBL/GenBank/DDBJ databases">
        <authorList>
            <person name="Pettersson B.M.F."/>
            <person name="Behra P.R.K."/>
            <person name="Ramesh M."/>
            <person name="Das S."/>
            <person name="Dasgupta S."/>
            <person name="Kirsebom L.A."/>
        </authorList>
    </citation>
    <scope>NUCLEOTIDE SEQUENCE</scope>
    <source>
        <strain evidence="2">DSM 44615</strain>
    </source>
</reference>
<dbReference type="SUPFAM" id="SSF160904">
    <property type="entry name" value="Jann2411-like"/>
    <property type="match status" value="1"/>
</dbReference>
<dbReference type="AlphaFoldDB" id="A0A9X2YKV7"/>
<dbReference type="PANTHER" id="PTHR35525">
    <property type="entry name" value="BLL6575 PROTEIN"/>
    <property type="match status" value="1"/>
</dbReference>
<dbReference type="InterPro" id="IPR023286">
    <property type="entry name" value="ABATE_dom_sf"/>
</dbReference>
<proteinExistence type="predicted"/>
<dbReference type="Pfam" id="PF11706">
    <property type="entry name" value="zf-CGNR"/>
    <property type="match status" value="1"/>
</dbReference>
<protein>
    <submittedName>
        <fullName evidence="2">CGNR zinc finger domain-containing protein</fullName>
    </submittedName>
</protein>